<dbReference type="Proteomes" id="UP001589718">
    <property type="component" value="Unassembled WGS sequence"/>
</dbReference>
<feature type="domain" description="PDZ" evidence="5">
    <location>
        <begin position="106"/>
        <end position="175"/>
    </location>
</feature>
<keyword evidence="2" id="KW-0645">Protease</keyword>
<comment type="similarity">
    <text evidence="1">Belongs to the peptidase S41A family.</text>
</comment>
<dbReference type="Gene3D" id="3.90.226.10">
    <property type="entry name" value="2-enoyl-CoA Hydratase, Chain A, domain 1"/>
    <property type="match status" value="1"/>
</dbReference>
<dbReference type="PANTHER" id="PTHR32060:SF30">
    <property type="entry name" value="CARBOXY-TERMINAL PROCESSING PROTEASE CTPA"/>
    <property type="match status" value="1"/>
</dbReference>
<dbReference type="InterPro" id="IPR036034">
    <property type="entry name" value="PDZ_sf"/>
</dbReference>
<evidence type="ECO:0000313" key="6">
    <source>
        <dbReference type="EMBL" id="MFB9522458.1"/>
    </source>
</evidence>
<dbReference type="Pfam" id="PF17820">
    <property type="entry name" value="PDZ_6"/>
    <property type="match status" value="1"/>
</dbReference>
<accession>A0ABV5PI67</accession>
<dbReference type="Gene3D" id="2.30.42.10">
    <property type="match status" value="1"/>
</dbReference>
<dbReference type="PANTHER" id="PTHR32060">
    <property type="entry name" value="TAIL-SPECIFIC PROTEASE"/>
    <property type="match status" value="1"/>
</dbReference>
<name>A0ABV5PI67_STRCM</name>
<dbReference type="SUPFAM" id="SSF52096">
    <property type="entry name" value="ClpP/crotonase"/>
    <property type="match status" value="1"/>
</dbReference>
<sequence>MPGPEFGIRPRGLCRGAALTLVFAGALATVSTTGPWVYDDEPQPASAVRPATAHASRGEAARASADAVARAAADAVADGKSGKKAAEAAVSRSGDRWGAVYGPAEYEDFEQSLDGEYTGVGLVAKRCADGRVQVERVRPGGPAARAGLRRGDALRGIDGRAVDRRPVTEVVALLRGDGLGAAAGTPVRITLQRGAKVWTQEVRRANLPTDAVTVENLADGAVLIKVTSFTRGSGQRVREAVRGAPAGKGVLLDLRGNEGGLVDEAVTVAATFLDGGLVATYEDHGRQRALHAERGGDLARPLVVLVDGGTMSAAELVTGALADRGRVLTVGSRTFGKGSVQKPRRLADGSVAELTVGHYRTPAGRDLDGRGITPDLVETERARERAEAVLSGLQGGS</sequence>
<dbReference type="InterPro" id="IPR004447">
    <property type="entry name" value="Peptidase_S41A"/>
</dbReference>
<reference evidence="6 7" key="1">
    <citation type="submission" date="2024-09" db="EMBL/GenBank/DDBJ databases">
        <authorList>
            <person name="Sun Q."/>
            <person name="Mori K."/>
        </authorList>
    </citation>
    <scope>NUCLEOTIDE SEQUENCE [LARGE SCALE GENOMIC DNA]</scope>
    <source>
        <strain evidence="6 7">JCM 4362</strain>
    </source>
</reference>
<dbReference type="RefSeq" id="WP_345222450.1">
    <property type="nucleotide sequence ID" value="NZ_BAAAXE010000013.1"/>
</dbReference>
<dbReference type="InterPro" id="IPR041489">
    <property type="entry name" value="PDZ_6"/>
</dbReference>
<dbReference type="InterPro" id="IPR005151">
    <property type="entry name" value="Tail-specific_protease"/>
</dbReference>
<proteinExistence type="inferred from homology"/>
<evidence type="ECO:0000259" key="5">
    <source>
        <dbReference type="PROSITE" id="PS50106"/>
    </source>
</evidence>
<evidence type="ECO:0000256" key="1">
    <source>
        <dbReference type="ARBA" id="ARBA00009179"/>
    </source>
</evidence>
<evidence type="ECO:0000256" key="2">
    <source>
        <dbReference type="ARBA" id="ARBA00022670"/>
    </source>
</evidence>
<dbReference type="SMART" id="SM00228">
    <property type="entry name" value="PDZ"/>
    <property type="match status" value="1"/>
</dbReference>
<dbReference type="InterPro" id="IPR001478">
    <property type="entry name" value="PDZ"/>
</dbReference>
<keyword evidence="3" id="KW-0378">Hydrolase</keyword>
<gene>
    <name evidence="6" type="ORF">ACFFTU_21150</name>
</gene>
<dbReference type="Pfam" id="PF03572">
    <property type="entry name" value="Peptidase_S41"/>
    <property type="match status" value="1"/>
</dbReference>
<dbReference type="InterPro" id="IPR029045">
    <property type="entry name" value="ClpP/crotonase-like_dom_sf"/>
</dbReference>
<protein>
    <submittedName>
        <fullName evidence="6">S41 family peptidase</fullName>
    </submittedName>
</protein>
<dbReference type="SMART" id="SM00245">
    <property type="entry name" value="TSPc"/>
    <property type="match status" value="1"/>
</dbReference>
<keyword evidence="4" id="KW-0720">Serine protease</keyword>
<dbReference type="SUPFAM" id="SSF50156">
    <property type="entry name" value="PDZ domain-like"/>
    <property type="match status" value="1"/>
</dbReference>
<dbReference type="EMBL" id="JBHMCR010000010">
    <property type="protein sequence ID" value="MFB9522458.1"/>
    <property type="molecule type" value="Genomic_DNA"/>
</dbReference>
<comment type="caution">
    <text evidence="6">The sequence shown here is derived from an EMBL/GenBank/DDBJ whole genome shotgun (WGS) entry which is preliminary data.</text>
</comment>
<dbReference type="Gene3D" id="3.30.750.44">
    <property type="match status" value="1"/>
</dbReference>
<evidence type="ECO:0000256" key="3">
    <source>
        <dbReference type="ARBA" id="ARBA00022801"/>
    </source>
</evidence>
<evidence type="ECO:0000313" key="7">
    <source>
        <dbReference type="Proteomes" id="UP001589718"/>
    </source>
</evidence>
<keyword evidence="7" id="KW-1185">Reference proteome</keyword>
<evidence type="ECO:0000256" key="4">
    <source>
        <dbReference type="ARBA" id="ARBA00022825"/>
    </source>
</evidence>
<dbReference type="CDD" id="cd07560">
    <property type="entry name" value="Peptidase_S41_CPP"/>
    <property type="match status" value="1"/>
</dbReference>
<organism evidence="6 7">
    <name type="scientific">Streptomyces cremeus</name>
    <dbReference type="NCBI Taxonomy" id="66881"/>
    <lineage>
        <taxon>Bacteria</taxon>
        <taxon>Bacillati</taxon>
        <taxon>Actinomycetota</taxon>
        <taxon>Actinomycetes</taxon>
        <taxon>Kitasatosporales</taxon>
        <taxon>Streptomycetaceae</taxon>
        <taxon>Streptomyces</taxon>
    </lineage>
</organism>
<dbReference type="PROSITE" id="PS50106">
    <property type="entry name" value="PDZ"/>
    <property type="match status" value="1"/>
</dbReference>